<dbReference type="InterPro" id="IPR005467">
    <property type="entry name" value="His_kinase_dom"/>
</dbReference>
<evidence type="ECO:0000256" key="3">
    <source>
        <dbReference type="ARBA" id="ARBA00022679"/>
    </source>
</evidence>
<dbReference type="EC" id="2.7.13.3" evidence="2"/>
<dbReference type="CDD" id="cd16917">
    <property type="entry name" value="HATPase_UhpB-NarQ-NarX-like"/>
    <property type="match status" value="1"/>
</dbReference>
<evidence type="ECO:0000256" key="2">
    <source>
        <dbReference type="ARBA" id="ARBA00012438"/>
    </source>
</evidence>
<protein>
    <recommendedName>
        <fullName evidence="2">histidine kinase</fullName>
        <ecNumber evidence="2">2.7.13.3</ecNumber>
    </recommendedName>
</protein>
<dbReference type="InterPro" id="IPR003594">
    <property type="entry name" value="HATPase_dom"/>
</dbReference>
<feature type="compositionally biased region" description="Low complexity" evidence="6">
    <location>
        <begin position="119"/>
        <end position="128"/>
    </location>
</feature>
<evidence type="ECO:0000256" key="6">
    <source>
        <dbReference type="SAM" id="MobiDB-lite"/>
    </source>
</evidence>
<evidence type="ECO:0000313" key="9">
    <source>
        <dbReference type="Proteomes" id="UP000633509"/>
    </source>
</evidence>
<sequence length="136" mass="14235">MSLPVVVDATACRIVQESLTNCLRHAWAAKAEVRVRYERDRIGITVADDGRGADLSREPVGRGITGMRERAALLGGHLSVSSLPGAGFRVEASLPLETLAVAERPDVALGHPTRAGGCRPPASSASRATACGAHRT</sequence>
<dbReference type="PANTHER" id="PTHR24421:SF10">
    <property type="entry name" value="NITRATE_NITRITE SENSOR PROTEIN NARQ"/>
    <property type="match status" value="1"/>
</dbReference>
<evidence type="ECO:0000256" key="5">
    <source>
        <dbReference type="ARBA" id="ARBA00023012"/>
    </source>
</evidence>
<keyword evidence="9" id="KW-1185">Reference proteome</keyword>
<comment type="catalytic activity">
    <reaction evidence="1">
        <text>ATP + protein L-histidine = ADP + protein N-phospho-L-histidine.</text>
        <dbReference type="EC" id="2.7.13.3"/>
    </reaction>
</comment>
<proteinExistence type="predicted"/>
<evidence type="ECO:0000259" key="7">
    <source>
        <dbReference type="PROSITE" id="PS50109"/>
    </source>
</evidence>
<keyword evidence="4 8" id="KW-0418">Kinase</keyword>
<feature type="domain" description="Histidine kinase" evidence="7">
    <location>
        <begin position="13"/>
        <end position="98"/>
    </location>
</feature>
<dbReference type="InterPro" id="IPR036890">
    <property type="entry name" value="HATPase_C_sf"/>
</dbReference>
<comment type="caution">
    <text evidence="8">The sequence shown here is derived from an EMBL/GenBank/DDBJ whole genome shotgun (WGS) entry which is preliminary data.</text>
</comment>
<name>A0ABR9MK46_9ACTN</name>
<dbReference type="EMBL" id="JADBEK010000001">
    <property type="protein sequence ID" value="MBE1593304.1"/>
    <property type="molecule type" value="Genomic_DNA"/>
</dbReference>
<evidence type="ECO:0000313" key="8">
    <source>
        <dbReference type="EMBL" id="MBE1593304.1"/>
    </source>
</evidence>
<dbReference type="InterPro" id="IPR050482">
    <property type="entry name" value="Sensor_HK_TwoCompSys"/>
</dbReference>
<evidence type="ECO:0000256" key="1">
    <source>
        <dbReference type="ARBA" id="ARBA00000085"/>
    </source>
</evidence>
<evidence type="ECO:0000256" key="4">
    <source>
        <dbReference type="ARBA" id="ARBA00022777"/>
    </source>
</evidence>
<keyword evidence="5" id="KW-0902">Two-component regulatory system</keyword>
<dbReference type="Gene3D" id="3.30.565.10">
    <property type="entry name" value="Histidine kinase-like ATPase, C-terminal domain"/>
    <property type="match status" value="1"/>
</dbReference>
<reference evidence="8 9" key="1">
    <citation type="submission" date="2020-10" db="EMBL/GenBank/DDBJ databases">
        <title>Sequencing the genomes of 1000 actinobacteria strains.</title>
        <authorList>
            <person name="Klenk H.-P."/>
        </authorList>
    </citation>
    <scope>NUCLEOTIDE SEQUENCE [LARGE SCALE GENOMIC DNA]</scope>
    <source>
        <strain evidence="8 9">DSM 43173</strain>
    </source>
</reference>
<accession>A0ABR9MK46</accession>
<dbReference type="SUPFAM" id="SSF55874">
    <property type="entry name" value="ATPase domain of HSP90 chaperone/DNA topoisomerase II/histidine kinase"/>
    <property type="match status" value="1"/>
</dbReference>
<organism evidence="8 9">
    <name type="scientific">Nonomuraea angiospora</name>
    <dbReference type="NCBI Taxonomy" id="46172"/>
    <lineage>
        <taxon>Bacteria</taxon>
        <taxon>Bacillati</taxon>
        <taxon>Actinomycetota</taxon>
        <taxon>Actinomycetes</taxon>
        <taxon>Streptosporangiales</taxon>
        <taxon>Streptosporangiaceae</taxon>
        <taxon>Nonomuraea</taxon>
    </lineage>
</organism>
<dbReference type="PANTHER" id="PTHR24421">
    <property type="entry name" value="NITRATE/NITRITE SENSOR PROTEIN NARX-RELATED"/>
    <property type="match status" value="1"/>
</dbReference>
<dbReference type="Proteomes" id="UP000633509">
    <property type="component" value="Unassembled WGS sequence"/>
</dbReference>
<keyword evidence="3" id="KW-0808">Transferase</keyword>
<gene>
    <name evidence="8" type="ORF">H4W80_011562</name>
</gene>
<dbReference type="Pfam" id="PF02518">
    <property type="entry name" value="HATPase_c"/>
    <property type="match status" value="1"/>
</dbReference>
<feature type="region of interest" description="Disordered" evidence="6">
    <location>
        <begin position="111"/>
        <end position="136"/>
    </location>
</feature>
<dbReference type="PROSITE" id="PS50109">
    <property type="entry name" value="HIS_KIN"/>
    <property type="match status" value="1"/>
</dbReference>
<dbReference type="GO" id="GO:0016301">
    <property type="term" value="F:kinase activity"/>
    <property type="evidence" value="ECO:0007669"/>
    <property type="project" value="UniProtKB-KW"/>
</dbReference>